<dbReference type="InterPro" id="IPR002931">
    <property type="entry name" value="Transglutaminase-like"/>
</dbReference>
<dbReference type="Gene3D" id="3.10.620.30">
    <property type="match status" value="1"/>
</dbReference>
<organism evidence="2 3">
    <name type="scientific">Collinsella ihumii</name>
    <dbReference type="NCBI Taxonomy" id="1720204"/>
    <lineage>
        <taxon>Bacteria</taxon>
        <taxon>Bacillati</taxon>
        <taxon>Actinomycetota</taxon>
        <taxon>Coriobacteriia</taxon>
        <taxon>Coriobacteriales</taxon>
        <taxon>Coriobacteriaceae</taxon>
        <taxon>Collinsella</taxon>
    </lineage>
</organism>
<evidence type="ECO:0000313" key="2">
    <source>
        <dbReference type="EMBL" id="HJG30949.1"/>
    </source>
</evidence>
<dbReference type="SUPFAM" id="SSF54001">
    <property type="entry name" value="Cysteine proteinases"/>
    <property type="match status" value="1"/>
</dbReference>
<sequence length="266" mass="28909">MRILSYSFETALHLSEPVREHDFLLRCRPKSAGGQTVLSTQTVVTPDTRLLELTDGFGNAVLAGRIAAEHDEFSFLSAGRVLVDRADQPCEPAHPMYRRPSALAACDEDIAAFARDAAGQDSADVAGDPWGCVRRISGALHAAMSYEPGSTFTTTSASEAFAQRRGVCQDYAHILIAALRSLGAAARYVNGLIVGDGATHAWVEVHDGSRWRGIDPTNDRDVDDDYIELAHGRDFSDCPIEAGVFRGGADQRQELFISVRDQSMRV</sequence>
<dbReference type="InterPro" id="IPR038765">
    <property type="entry name" value="Papain-like_cys_pep_sf"/>
</dbReference>
<reference evidence="2" key="1">
    <citation type="journal article" date="2021" name="PeerJ">
        <title>Extensive microbial diversity within the chicken gut microbiome revealed by metagenomics and culture.</title>
        <authorList>
            <person name="Gilroy R."/>
            <person name="Ravi A."/>
            <person name="Getino M."/>
            <person name="Pursley I."/>
            <person name="Horton D.L."/>
            <person name="Alikhan N.F."/>
            <person name="Baker D."/>
            <person name="Gharbi K."/>
            <person name="Hall N."/>
            <person name="Watson M."/>
            <person name="Adriaenssens E.M."/>
            <person name="Foster-Nyarko E."/>
            <person name="Jarju S."/>
            <person name="Secka A."/>
            <person name="Antonio M."/>
            <person name="Oren A."/>
            <person name="Chaudhuri R.R."/>
            <person name="La Ragione R."/>
            <person name="Hildebrand F."/>
            <person name="Pallen M.J."/>
        </authorList>
    </citation>
    <scope>NUCLEOTIDE SEQUENCE</scope>
    <source>
        <strain evidence="2">ChiGjej2B2-7701</strain>
    </source>
</reference>
<name>A0A921IQS4_9ACTN</name>
<dbReference type="AlphaFoldDB" id="A0A921IQS4"/>
<feature type="domain" description="Transglutaminase-like" evidence="1">
    <location>
        <begin position="160"/>
        <end position="218"/>
    </location>
</feature>
<dbReference type="Proteomes" id="UP000746751">
    <property type="component" value="Unassembled WGS sequence"/>
</dbReference>
<dbReference type="InterPro" id="IPR013589">
    <property type="entry name" value="Bac_transglu_N"/>
</dbReference>
<dbReference type="PANTHER" id="PTHR33490:SF6">
    <property type="entry name" value="SLL1049 PROTEIN"/>
    <property type="match status" value="1"/>
</dbReference>
<comment type="caution">
    <text evidence="2">The sequence shown here is derived from an EMBL/GenBank/DDBJ whole genome shotgun (WGS) entry which is preliminary data.</text>
</comment>
<dbReference type="SMART" id="SM00460">
    <property type="entry name" value="TGc"/>
    <property type="match status" value="1"/>
</dbReference>
<evidence type="ECO:0000259" key="1">
    <source>
        <dbReference type="SMART" id="SM00460"/>
    </source>
</evidence>
<gene>
    <name evidence="2" type="ORF">K8U80_06090</name>
</gene>
<dbReference type="PANTHER" id="PTHR33490">
    <property type="entry name" value="BLR5614 PROTEIN-RELATED"/>
    <property type="match status" value="1"/>
</dbReference>
<proteinExistence type="predicted"/>
<dbReference type="Pfam" id="PF08379">
    <property type="entry name" value="Bact_transglu_N"/>
    <property type="match status" value="1"/>
</dbReference>
<evidence type="ECO:0000313" key="3">
    <source>
        <dbReference type="Proteomes" id="UP000746751"/>
    </source>
</evidence>
<reference evidence="2" key="2">
    <citation type="submission" date="2021-09" db="EMBL/GenBank/DDBJ databases">
        <authorList>
            <person name="Gilroy R."/>
        </authorList>
    </citation>
    <scope>NUCLEOTIDE SEQUENCE</scope>
    <source>
        <strain evidence="2">ChiGjej2B2-7701</strain>
    </source>
</reference>
<protein>
    <submittedName>
        <fullName evidence="2">Transglutaminase family protein</fullName>
    </submittedName>
</protein>
<dbReference type="EMBL" id="DYVF01000041">
    <property type="protein sequence ID" value="HJG30949.1"/>
    <property type="molecule type" value="Genomic_DNA"/>
</dbReference>
<accession>A0A921IQS4</accession>
<dbReference type="Pfam" id="PF01841">
    <property type="entry name" value="Transglut_core"/>
    <property type="match status" value="1"/>
</dbReference>